<protein>
    <submittedName>
        <fullName evidence="2">Uncharacterized protein</fullName>
    </submittedName>
</protein>
<gene>
    <name evidence="2" type="ORF">OXX778_LOCUS19668</name>
</gene>
<evidence type="ECO:0000256" key="1">
    <source>
        <dbReference type="SAM" id="Coils"/>
    </source>
</evidence>
<keyword evidence="3" id="KW-1185">Reference proteome</keyword>
<accession>A0A814LSQ1</accession>
<evidence type="ECO:0000313" key="2">
    <source>
        <dbReference type="EMBL" id="CAF1069800.1"/>
    </source>
</evidence>
<name>A0A814LSQ1_9BILA</name>
<keyword evidence="1" id="KW-0175">Coiled coil</keyword>
<comment type="caution">
    <text evidence="2">The sequence shown here is derived from an EMBL/GenBank/DDBJ whole genome shotgun (WGS) entry which is preliminary data.</text>
</comment>
<reference evidence="2" key="1">
    <citation type="submission" date="2021-02" db="EMBL/GenBank/DDBJ databases">
        <authorList>
            <person name="Nowell W R."/>
        </authorList>
    </citation>
    <scope>NUCLEOTIDE SEQUENCE</scope>
    <source>
        <strain evidence="2">Ploen Becks lab</strain>
    </source>
</reference>
<feature type="coiled-coil region" evidence="1">
    <location>
        <begin position="103"/>
        <end position="144"/>
    </location>
</feature>
<organism evidence="2 3">
    <name type="scientific">Brachionus calyciflorus</name>
    <dbReference type="NCBI Taxonomy" id="104777"/>
    <lineage>
        <taxon>Eukaryota</taxon>
        <taxon>Metazoa</taxon>
        <taxon>Spiralia</taxon>
        <taxon>Gnathifera</taxon>
        <taxon>Rotifera</taxon>
        <taxon>Eurotatoria</taxon>
        <taxon>Monogononta</taxon>
        <taxon>Pseudotrocha</taxon>
        <taxon>Ploima</taxon>
        <taxon>Brachionidae</taxon>
        <taxon>Brachionus</taxon>
    </lineage>
</organism>
<evidence type="ECO:0000313" key="3">
    <source>
        <dbReference type="Proteomes" id="UP000663879"/>
    </source>
</evidence>
<dbReference type="Proteomes" id="UP000663879">
    <property type="component" value="Unassembled WGS sequence"/>
</dbReference>
<sequence>MSKQDFLQMAFIKQNFDEEITDLTCNLLLKSSSTTKNRITNKESEQMYLTLLDINDQENYEKFEQTYLEFTYNRLEFNSNVEKLFRQTNIEIKKEAIISNKYIDLLNDQIKSLEMKEIEFTEKESQLKTKKEQLELLFENQKKEL</sequence>
<dbReference type="EMBL" id="CAJNOC010006078">
    <property type="protein sequence ID" value="CAF1069800.1"/>
    <property type="molecule type" value="Genomic_DNA"/>
</dbReference>
<dbReference type="AlphaFoldDB" id="A0A814LSQ1"/>
<proteinExistence type="predicted"/>